<name>A0AAV0MUF8_9ROSI</name>
<dbReference type="AlphaFoldDB" id="A0AAV0MUF8"/>
<feature type="non-terminal residue" evidence="2">
    <location>
        <position position="1"/>
    </location>
</feature>
<accession>A0AAV0MUF8</accession>
<dbReference type="EMBL" id="CAMGYJ010000007">
    <property type="protein sequence ID" value="CAI0449325.1"/>
    <property type="molecule type" value="Genomic_DNA"/>
</dbReference>
<proteinExistence type="predicted"/>
<evidence type="ECO:0000256" key="1">
    <source>
        <dbReference type="SAM" id="MobiDB-lite"/>
    </source>
</evidence>
<feature type="region of interest" description="Disordered" evidence="1">
    <location>
        <begin position="43"/>
        <end position="92"/>
    </location>
</feature>
<organism evidence="2 3">
    <name type="scientific">Linum tenue</name>
    <dbReference type="NCBI Taxonomy" id="586396"/>
    <lineage>
        <taxon>Eukaryota</taxon>
        <taxon>Viridiplantae</taxon>
        <taxon>Streptophyta</taxon>
        <taxon>Embryophyta</taxon>
        <taxon>Tracheophyta</taxon>
        <taxon>Spermatophyta</taxon>
        <taxon>Magnoliopsida</taxon>
        <taxon>eudicotyledons</taxon>
        <taxon>Gunneridae</taxon>
        <taxon>Pentapetalae</taxon>
        <taxon>rosids</taxon>
        <taxon>fabids</taxon>
        <taxon>Malpighiales</taxon>
        <taxon>Linaceae</taxon>
        <taxon>Linum</taxon>
    </lineage>
</organism>
<evidence type="ECO:0000313" key="2">
    <source>
        <dbReference type="EMBL" id="CAI0449325.1"/>
    </source>
</evidence>
<sequence length="163" mass="19148">RPNPQLQLISSRLCLKPKNKNDESRGNTFYLLHLFSRFSAKEKNEKRKENVSTSRLLPRVLSGNRAGAKKNNDDAPHNPQTDVSGRGFDHAKEEEVVVGKDLRRQRRQRRERLWPAKKCVLVKVGVWNFEGEEEEEEEKEWGFLFLVLSVEKKKKKEKKPSYF</sequence>
<comment type="caution">
    <text evidence="2">The sequence shown here is derived from an EMBL/GenBank/DDBJ whole genome shotgun (WGS) entry which is preliminary data.</text>
</comment>
<dbReference type="Proteomes" id="UP001154282">
    <property type="component" value="Unassembled WGS sequence"/>
</dbReference>
<protein>
    <submittedName>
        <fullName evidence="2">Uncharacterized protein</fullName>
    </submittedName>
</protein>
<keyword evidence="3" id="KW-1185">Reference proteome</keyword>
<gene>
    <name evidence="2" type="ORF">LITE_LOCUS30127</name>
</gene>
<reference evidence="2" key="1">
    <citation type="submission" date="2022-08" db="EMBL/GenBank/DDBJ databases">
        <authorList>
            <person name="Gutierrez-Valencia J."/>
        </authorList>
    </citation>
    <scope>NUCLEOTIDE SEQUENCE</scope>
</reference>
<evidence type="ECO:0000313" key="3">
    <source>
        <dbReference type="Proteomes" id="UP001154282"/>
    </source>
</evidence>